<dbReference type="InterPro" id="IPR000734">
    <property type="entry name" value="TAG_lipase"/>
</dbReference>
<sequence length="179" mass="20081">AQSFDGFFVKPVPGSAEDLARQVFVPPANTNDSIQYSLFTRSNPKDACFIEPTSEEFDHCHFDPNLETKILIHGFLVTVETYKSFVLIKDALLKKGSYNVIYVHWNRYNGHPYPQAVKNTIPVGKKIAEFIKFIKKHTGAKYNSFHLIGHSLGAHISGIVGKNVCNLGRITGTLKLIFK</sequence>
<evidence type="ECO:0000313" key="6">
    <source>
        <dbReference type="EMBL" id="GBN99651.1"/>
    </source>
</evidence>
<comment type="caution">
    <text evidence="7">The sequence shown here is derived from an EMBL/GenBank/DDBJ whole genome shotgun (WGS) entry which is preliminary data.</text>
</comment>
<evidence type="ECO:0000313" key="8">
    <source>
        <dbReference type="Proteomes" id="UP000499080"/>
    </source>
</evidence>
<dbReference type="Proteomes" id="UP000499080">
    <property type="component" value="Unassembled WGS sequence"/>
</dbReference>
<protein>
    <recommendedName>
        <fullName evidence="5">Lipase domain-containing protein</fullName>
    </recommendedName>
</protein>
<dbReference type="SUPFAM" id="SSF53474">
    <property type="entry name" value="alpha/beta-Hydrolases"/>
    <property type="match status" value="1"/>
</dbReference>
<dbReference type="EMBL" id="BGPR01028474">
    <property type="protein sequence ID" value="GBN99651.1"/>
    <property type="molecule type" value="Genomic_DNA"/>
</dbReference>
<reference evidence="7 8" key="1">
    <citation type="journal article" date="2019" name="Sci. Rep.">
        <title>Orb-weaving spider Araneus ventricosus genome elucidates the spidroin gene catalogue.</title>
        <authorList>
            <person name="Kono N."/>
            <person name="Nakamura H."/>
            <person name="Ohtoshi R."/>
            <person name="Moran D.A.P."/>
            <person name="Shinohara A."/>
            <person name="Yoshida Y."/>
            <person name="Fujiwara M."/>
            <person name="Mori M."/>
            <person name="Tomita M."/>
            <person name="Arakawa K."/>
        </authorList>
    </citation>
    <scope>NUCLEOTIDE SEQUENCE [LARGE SCALE GENOMIC DNA]</scope>
</reference>
<keyword evidence="8" id="KW-1185">Reference proteome</keyword>
<dbReference type="Gene3D" id="3.40.50.1820">
    <property type="entry name" value="alpha/beta hydrolase"/>
    <property type="match status" value="1"/>
</dbReference>
<evidence type="ECO:0000256" key="3">
    <source>
        <dbReference type="ARBA" id="ARBA00022525"/>
    </source>
</evidence>
<evidence type="ECO:0000256" key="2">
    <source>
        <dbReference type="ARBA" id="ARBA00010701"/>
    </source>
</evidence>
<dbReference type="GO" id="GO:0016298">
    <property type="term" value="F:lipase activity"/>
    <property type="evidence" value="ECO:0007669"/>
    <property type="project" value="InterPro"/>
</dbReference>
<comment type="subcellular location">
    <subcellularLocation>
        <location evidence="1">Secreted</location>
    </subcellularLocation>
</comment>
<dbReference type="PANTHER" id="PTHR11610">
    <property type="entry name" value="LIPASE"/>
    <property type="match status" value="1"/>
</dbReference>
<dbReference type="GO" id="GO:0016042">
    <property type="term" value="P:lipid catabolic process"/>
    <property type="evidence" value="ECO:0007669"/>
    <property type="project" value="TreeGrafter"/>
</dbReference>
<organism evidence="7 8">
    <name type="scientific">Araneus ventricosus</name>
    <name type="common">Orbweaver spider</name>
    <name type="synonym">Epeira ventricosa</name>
    <dbReference type="NCBI Taxonomy" id="182803"/>
    <lineage>
        <taxon>Eukaryota</taxon>
        <taxon>Metazoa</taxon>
        <taxon>Ecdysozoa</taxon>
        <taxon>Arthropoda</taxon>
        <taxon>Chelicerata</taxon>
        <taxon>Arachnida</taxon>
        <taxon>Araneae</taxon>
        <taxon>Araneomorphae</taxon>
        <taxon>Entelegynae</taxon>
        <taxon>Araneoidea</taxon>
        <taxon>Araneidae</taxon>
        <taxon>Araneus</taxon>
    </lineage>
</organism>
<evidence type="ECO:0000313" key="7">
    <source>
        <dbReference type="EMBL" id="GBN99654.1"/>
    </source>
</evidence>
<dbReference type="EMBL" id="BGPR01028476">
    <property type="protein sequence ID" value="GBN99654.1"/>
    <property type="molecule type" value="Genomic_DNA"/>
</dbReference>
<gene>
    <name evidence="6" type="ORF">AVEN_140905_1</name>
    <name evidence="7" type="ORF">AVEN_166404_1</name>
</gene>
<accession>A0A4Y2TG94</accession>
<evidence type="ECO:0000256" key="4">
    <source>
        <dbReference type="RuleBase" id="RU004262"/>
    </source>
</evidence>
<keyword evidence="3" id="KW-0964">Secreted</keyword>
<comment type="similarity">
    <text evidence="2 4">Belongs to the AB hydrolase superfamily. Lipase family.</text>
</comment>
<proteinExistence type="inferred from homology"/>
<dbReference type="Pfam" id="PF00151">
    <property type="entry name" value="Lipase"/>
    <property type="match status" value="1"/>
</dbReference>
<dbReference type="GO" id="GO:0005615">
    <property type="term" value="C:extracellular space"/>
    <property type="evidence" value="ECO:0007669"/>
    <property type="project" value="TreeGrafter"/>
</dbReference>
<dbReference type="AlphaFoldDB" id="A0A4Y2TG94"/>
<dbReference type="InterPro" id="IPR013818">
    <property type="entry name" value="Lipase"/>
</dbReference>
<evidence type="ECO:0000256" key="1">
    <source>
        <dbReference type="ARBA" id="ARBA00004613"/>
    </source>
</evidence>
<feature type="non-terminal residue" evidence="7">
    <location>
        <position position="1"/>
    </location>
</feature>
<feature type="domain" description="Lipase" evidence="5">
    <location>
        <begin position="29"/>
        <end position="172"/>
    </location>
</feature>
<dbReference type="OrthoDB" id="199913at2759"/>
<dbReference type="InterPro" id="IPR029058">
    <property type="entry name" value="AB_hydrolase_fold"/>
</dbReference>
<evidence type="ECO:0000259" key="5">
    <source>
        <dbReference type="Pfam" id="PF00151"/>
    </source>
</evidence>
<name>A0A4Y2TG94_ARAVE</name>